<comment type="caution">
    <text evidence="1">The sequence shown here is derived from an EMBL/GenBank/DDBJ whole genome shotgun (WGS) entry which is preliminary data.</text>
</comment>
<accession>A0A6D2KGZ3</accession>
<proteinExistence type="predicted"/>
<organism evidence="1 2">
    <name type="scientific">Microthlaspi erraticum</name>
    <dbReference type="NCBI Taxonomy" id="1685480"/>
    <lineage>
        <taxon>Eukaryota</taxon>
        <taxon>Viridiplantae</taxon>
        <taxon>Streptophyta</taxon>
        <taxon>Embryophyta</taxon>
        <taxon>Tracheophyta</taxon>
        <taxon>Spermatophyta</taxon>
        <taxon>Magnoliopsida</taxon>
        <taxon>eudicotyledons</taxon>
        <taxon>Gunneridae</taxon>
        <taxon>Pentapetalae</taxon>
        <taxon>rosids</taxon>
        <taxon>malvids</taxon>
        <taxon>Brassicales</taxon>
        <taxon>Brassicaceae</taxon>
        <taxon>Coluteocarpeae</taxon>
        <taxon>Microthlaspi</taxon>
    </lineage>
</organism>
<evidence type="ECO:0000313" key="2">
    <source>
        <dbReference type="Proteomes" id="UP000467841"/>
    </source>
</evidence>
<protein>
    <submittedName>
        <fullName evidence="1">Uncharacterized protein</fullName>
    </submittedName>
</protein>
<dbReference type="SUPFAM" id="SSF47616">
    <property type="entry name" value="GST C-terminal domain-like"/>
    <property type="match status" value="1"/>
</dbReference>
<dbReference type="OrthoDB" id="4951845at2759"/>
<dbReference type="Gene3D" id="1.20.1050.10">
    <property type="match status" value="1"/>
</dbReference>
<keyword evidence="2" id="KW-1185">Reference proteome</keyword>
<dbReference type="EMBL" id="CACVBM020001373">
    <property type="protein sequence ID" value="CAA7047443.1"/>
    <property type="molecule type" value="Genomic_DNA"/>
</dbReference>
<dbReference type="AlphaFoldDB" id="A0A6D2KGZ3"/>
<dbReference type="InterPro" id="IPR036282">
    <property type="entry name" value="Glutathione-S-Trfase_C_sf"/>
</dbReference>
<evidence type="ECO:0000313" key="1">
    <source>
        <dbReference type="EMBL" id="CAA7047443.1"/>
    </source>
</evidence>
<sequence>MQWFPTFIAATITTSEDAKANGMKEVGEGLLLLEDVKARERLKGEKLLDASKTPSLHKWADEFLSDDTVKNVVPGIDKVAKLIGDVEAKTQSAASTS</sequence>
<reference evidence="1" key="1">
    <citation type="submission" date="2020-01" db="EMBL/GenBank/DDBJ databases">
        <authorList>
            <person name="Mishra B."/>
        </authorList>
    </citation>
    <scope>NUCLEOTIDE SEQUENCE [LARGE SCALE GENOMIC DNA]</scope>
</reference>
<name>A0A6D2KGZ3_9BRAS</name>
<gene>
    <name evidence="1" type="ORF">MERR_LOCUS34678</name>
</gene>
<dbReference type="Proteomes" id="UP000467841">
    <property type="component" value="Unassembled WGS sequence"/>
</dbReference>